<dbReference type="SUPFAM" id="SSF58038">
    <property type="entry name" value="SNARE fusion complex"/>
    <property type="match status" value="1"/>
</dbReference>
<evidence type="ECO:0000256" key="1">
    <source>
        <dbReference type="SAM" id="Phobius"/>
    </source>
</evidence>
<keyword evidence="1" id="KW-0812">Transmembrane</keyword>
<evidence type="ECO:0000313" key="3">
    <source>
        <dbReference type="EMBL" id="EPR79115.1"/>
    </source>
</evidence>
<keyword evidence="1" id="KW-0472">Membrane</keyword>
<feature type="transmembrane region" description="Helical" evidence="1">
    <location>
        <begin position="61"/>
        <end position="80"/>
    </location>
</feature>
<dbReference type="OMA" id="ENAHNVV"/>
<gene>
    <name evidence="3" type="ORF">SLOPH_2733</name>
</gene>
<keyword evidence="1" id="KW-1133">Transmembrane helix</keyword>
<comment type="caution">
    <text evidence="3">The sequence shown here is derived from an EMBL/GenBank/DDBJ whole genome shotgun (WGS) entry which is preliminary data.</text>
</comment>
<dbReference type="AlphaFoldDB" id="S7W8C4"/>
<dbReference type="PROSITE" id="PS50192">
    <property type="entry name" value="T_SNARE"/>
    <property type="match status" value="1"/>
</dbReference>
<name>S7W8C4_SPRLO</name>
<dbReference type="HOGENOM" id="CLU_2575409_0_0_1"/>
<dbReference type="InParanoid" id="S7W8C4"/>
<evidence type="ECO:0000259" key="2">
    <source>
        <dbReference type="PROSITE" id="PS50192"/>
    </source>
</evidence>
<dbReference type="VEuPathDB" id="MicrosporidiaDB:SLOPH_2733"/>
<reference evidence="4" key="1">
    <citation type="journal article" date="2013" name="PLoS Genet.">
        <title>The genome of Spraguea lophii and the basis of host-microsporidian interactions.</title>
        <authorList>
            <person name="Campbell S.E."/>
            <person name="Williams T.A."/>
            <person name="Yousuf A."/>
            <person name="Soanes D.M."/>
            <person name="Paszkiewicz K.H."/>
            <person name="Williams B.A.P."/>
        </authorList>
    </citation>
    <scope>NUCLEOTIDE SEQUENCE [LARGE SCALE GENOMIC DNA]</scope>
    <source>
        <strain evidence="4">42_110</strain>
    </source>
</reference>
<dbReference type="InterPro" id="IPR000727">
    <property type="entry name" value="T_SNARE_dom"/>
</dbReference>
<keyword evidence="4" id="KW-1185">Reference proteome</keyword>
<organism evidence="3 4">
    <name type="scientific">Spraguea lophii (strain 42_110)</name>
    <name type="common">Microsporidian parasite</name>
    <dbReference type="NCBI Taxonomy" id="1358809"/>
    <lineage>
        <taxon>Eukaryota</taxon>
        <taxon>Fungi</taxon>
        <taxon>Fungi incertae sedis</taxon>
        <taxon>Microsporidia</taxon>
        <taxon>Spragueidae</taxon>
        <taxon>Spraguea</taxon>
    </lineage>
</organism>
<dbReference type="Proteomes" id="UP000014978">
    <property type="component" value="Unassembled WGS sequence"/>
</dbReference>
<dbReference type="EMBL" id="ATCN01000399">
    <property type="protein sequence ID" value="EPR79115.1"/>
    <property type="molecule type" value="Genomic_DNA"/>
</dbReference>
<protein>
    <recommendedName>
        <fullName evidence="2">t-SNARE coiled-coil homology domain-containing protein</fullName>
    </recommendedName>
</protein>
<evidence type="ECO:0000313" key="4">
    <source>
        <dbReference type="Proteomes" id="UP000014978"/>
    </source>
</evidence>
<feature type="domain" description="T-SNARE coiled-coil homology" evidence="2">
    <location>
        <begin position="1"/>
        <end position="53"/>
    </location>
</feature>
<dbReference type="Gene3D" id="1.20.5.110">
    <property type="match status" value="1"/>
</dbReference>
<sequence length="81" mass="9387">MTKIKNAVEDLKKTAKDINKEINTTTTLIDELKISQERQSNRIDSSKNRFTKAYDSLKNDIRNVIIVFLTCIMVLLIIFIL</sequence>
<proteinExistence type="predicted"/>
<accession>S7W8C4</accession>